<dbReference type="RefSeq" id="WP_138481776.1">
    <property type="nucleotide sequence ID" value="NZ_PPSW01000017.1"/>
</dbReference>
<dbReference type="OrthoDB" id="9797506at2"/>
<dbReference type="InterPro" id="IPR036610">
    <property type="entry name" value="PEBP-like_sf"/>
</dbReference>
<gene>
    <name evidence="2" type="ORF">C1E24_12100</name>
</gene>
<evidence type="ECO:0000256" key="1">
    <source>
        <dbReference type="SAM" id="SignalP"/>
    </source>
</evidence>
<dbReference type="NCBIfam" id="TIGR00481">
    <property type="entry name" value="YbhB/YbcL family Raf kinase inhibitor-like protein"/>
    <property type="match status" value="1"/>
</dbReference>
<proteinExistence type="predicted"/>
<dbReference type="InterPro" id="IPR008914">
    <property type="entry name" value="PEBP"/>
</dbReference>
<evidence type="ECO:0000313" key="2">
    <source>
        <dbReference type="EMBL" id="TLX46743.1"/>
    </source>
</evidence>
<evidence type="ECO:0000313" key="3">
    <source>
        <dbReference type="Proteomes" id="UP000309186"/>
    </source>
</evidence>
<keyword evidence="1" id="KW-0732">Signal</keyword>
<dbReference type="Proteomes" id="UP000309186">
    <property type="component" value="Unassembled WGS sequence"/>
</dbReference>
<accession>A0A5R9Q0R5</accession>
<dbReference type="PANTHER" id="PTHR30289">
    <property type="entry name" value="UNCHARACTERIZED PROTEIN YBCL-RELATED"/>
    <property type="match status" value="1"/>
</dbReference>
<name>A0A5R9Q0R5_9GAMM</name>
<feature type="signal peptide" evidence="1">
    <location>
        <begin position="1"/>
        <end position="24"/>
    </location>
</feature>
<dbReference type="SUPFAM" id="SSF49777">
    <property type="entry name" value="PEBP-like"/>
    <property type="match status" value="1"/>
</dbReference>
<dbReference type="PANTHER" id="PTHR30289:SF1">
    <property type="entry name" value="PEBP (PHOSPHATIDYLETHANOLAMINE-BINDING PROTEIN) FAMILY PROTEIN"/>
    <property type="match status" value="1"/>
</dbReference>
<dbReference type="InterPro" id="IPR005247">
    <property type="entry name" value="YbhB_YbcL/LppC-like"/>
</dbReference>
<protein>
    <submittedName>
        <fullName evidence="2">YbhB/YbcL family Raf kinase inhibitor-like protein</fullName>
    </submittedName>
</protein>
<dbReference type="CDD" id="cd00865">
    <property type="entry name" value="PEBP_bact_arch"/>
    <property type="match status" value="1"/>
</dbReference>
<dbReference type="Pfam" id="PF01161">
    <property type="entry name" value="PBP"/>
    <property type="match status" value="1"/>
</dbReference>
<dbReference type="AlphaFoldDB" id="A0A5R9Q0R5"/>
<feature type="chain" id="PRO_5024323966" evidence="1">
    <location>
        <begin position="25"/>
        <end position="189"/>
    </location>
</feature>
<dbReference type="EMBL" id="PPSW01000017">
    <property type="protein sequence ID" value="TLX46743.1"/>
    <property type="molecule type" value="Genomic_DNA"/>
</dbReference>
<reference evidence="2 3" key="1">
    <citation type="submission" date="2018-01" db="EMBL/GenBank/DDBJ databases">
        <title>Co-occurrence of chitin degradation, pigmentation and bioactivity in marine Pseudoalteromonas.</title>
        <authorList>
            <person name="Paulsen S."/>
            <person name="Gram L."/>
            <person name="Machado H."/>
        </authorList>
    </citation>
    <scope>NUCLEOTIDE SEQUENCE [LARGE SCALE GENOMIC DNA]</scope>
    <source>
        <strain evidence="2 3">S3663</strain>
    </source>
</reference>
<comment type="caution">
    <text evidence="2">The sequence shown here is derived from an EMBL/GenBank/DDBJ whole genome shotgun (WGS) entry which is preliminary data.</text>
</comment>
<sequence>MHQRFVSLPLSLSATLLISMTAFAKTNTFELSSNDIKAGEVLSSKHVYKGFGCDGGNLSPHLAWSGAPKDTKAYAVFAYDPDAPTGSGWWHWQLVNLPANTTELKTGVGILDNTLLPQGAIQINNDFGSNDFGGACPPKGHGPHRYQFTVFALAKPLNVSGDTKSAVVGYMVNANMLAKASIEVTYQRD</sequence>
<organism evidence="2 3">
    <name type="scientific">Pseudoalteromonas phenolica</name>
    <dbReference type="NCBI Taxonomy" id="161398"/>
    <lineage>
        <taxon>Bacteria</taxon>
        <taxon>Pseudomonadati</taxon>
        <taxon>Pseudomonadota</taxon>
        <taxon>Gammaproteobacteria</taxon>
        <taxon>Alteromonadales</taxon>
        <taxon>Pseudoalteromonadaceae</taxon>
        <taxon>Pseudoalteromonas</taxon>
    </lineage>
</organism>
<dbReference type="Gene3D" id="3.90.280.10">
    <property type="entry name" value="PEBP-like"/>
    <property type="match status" value="1"/>
</dbReference>